<dbReference type="KEGG" id="hda:BB347_07805"/>
<dbReference type="Pfam" id="PF00582">
    <property type="entry name" value="Usp"/>
    <property type="match status" value="1"/>
</dbReference>
<protein>
    <submittedName>
        <fullName evidence="4">Nucleotide-binding universal stress protein, UspA family</fullName>
    </submittedName>
    <submittedName>
        <fullName evidence="3">Universal stress protein UspA</fullName>
    </submittedName>
</protein>
<dbReference type="InterPro" id="IPR006016">
    <property type="entry name" value="UspA"/>
</dbReference>
<dbReference type="EMBL" id="CP019327">
    <property type="protein sequence ID" value="APX96526.1"/>
    <property type="molecule type" value="Genomic_DNA"/>
</dbReference>
<dbReference type="RefSeq" id="WP_076580283.1">
    <property type="nucleotide sequence ID" value="NZ_CP019327.1"/>
</dbReference>
<dbReference type="Gene3D" id="3.40.50.620">
    <property type="entry name" value="HUPs"/>
    <property type="match status" value="1"/>
</dbReference>
<dbReference type="PRINTS" id="PR01438">
    <property type="entry name" value="UNVRSLSTRESS"/>
</dbReference>
<evidence type="ECO:0000259" key="2">
    <source>
        <dbReference type="Pfam" id="PF00582"/>
    </source>
</evidence>
<evidence type="ECO:0000313" key="4">
    <source>
        <dbReference type="EMBL" id="SIR52692.1"/>
    </source>
</evidence>
<dbReference type="Proteomes" id="UP000185687">
    <property type="component" value="Unassembled WGS sequence"/>
</dbReference>
<sequence>MTEQILVPYDGSGPAKKALEYTFETFDDVDVTVLYVVPVPEGYWEAFENPEDRIPAADEATERGQTILDEAVDRAEESGHDLTTEIETGRPGAVIVERAAEGYDTIVIGSHGRQGVSRILLGSVAESVVRRAPTPVVVVR</sequence>
<evidence type="ECO:0000313" key="6">
    <source>
        <dbReference type="Proteomes" id="UP000187321"/>
    </source>
</evidence>
<evidence type="ECO:0000313" key="5">
    <source>
        <dbReference type="Proteomes" id="UP000185687"/>
    </source>
</evidence>
<organism evidence="4 5">
    <name type="scientific">Natronorubrum daqingense</name>
    <dbReference type="NCBI Taxonomy" id="588898"/>
    <lineage>
        <taxon>Archaea</taxon>
        <taxon>Methanobacteriati</taxon>
        <taxon>Methanobacteriota</taxon>
        <taxon>Stenosarchaea group</taxon>
        <taxon>Halobacteria</taxon>
        <taxon>Halobacteriales</taxon>
        <taxon>Natrialbaceae</taxon>
        <taxon>Natronorubrum</taxon>
    </lineage>
</organism>
<dbReference type="GeneID" id="30955838"/>
<dbReference type="EMBL" id="FTNP01000002">
    <property type="protein sequence ID" value="SIR52692.1"/>
    <property type="molecule type" value="Genomic_DNA"/>
</dbReference>
<dbReference type="STRING" id="588898.BB347_07805"/>
<dbReference type="CDD" id="cd00293">
    <property type="entry name" value="USP-like"/>
    <property type="match status" value="1"/>
</dbReference>
<dbReference type="InterPro" id="IPR006015">
    <property type="entry name" value="Universal_stress_UspA"/>
</dbReference>
<accession>A0A1N7BN33</accession>
<dbReference type="Proteomes" id="UP000187321">
    <property type="component" value="Chromosome"/>
</dbReference>
<dbReference type="InterPro" id="IPR014729">
    <property type="entry name" value="Rossmann-like_a/b/a_fold"/>
</dbReference>
<gene>
    <name evidence="3" type="ORF">BB347_07805</name>
    <name evidence="4" type="ORF">SAMN05421809_1274</name>
</gene>
<evidence type="ECO:0000256" key="1">
    <source>
        <dbReference type="ARBA" id="ARBA00008791"/>
    </source>
</evidence>
<keyword evidence="5" id="KW-1185">Reference proteome</keyword>
<comment type="similarity">
    <text evidence="1">Belongs to the universal stress protein A family.</text>
</comment>
<reference evidence="4 5" key="2">
    <citation type="submission" date="2017-01" db="EMBL/GenBank/DDBJ databases">
        <authorList>
            <person name="Mah S.A."/>
            <person name="Swanson W.J."/>
            <person name="Moy G.W."/>
            <person name="Vacquier V.D."/>
        </authorList>
    </citation>
    <scope>NUCLEOTIDE SEQUENCE [LARGE SCALE GENOMIC DNA]</scope>
    <source>
        <strain evidence="4 5">CGMCC 1.8909</strain>
    </source>
</reference>
<dbReference type="AlphaFoldDB" id="A0A1N7BN33"/>
<feature type="domain" description="UspA" evidence="2">
    <location>
        <begin position="1"/>
        <end position="140"/>
    </location>
</feature>
<dbReference type="SUPFAM" id="SSF52402">
    <property type="entry name" value="Adenine nucleotide alpha hydrolases-like"/>
    <property type="match status" value="1"/>
</dbReference>
<dbReference type="PANTHER" id="PTHR46268">
    <property type="entry name" value="STRESS RESPONSE PROTEIN NHAX"/>
    <property type="match status" value="1"/>
</dbReference>
<dbReference type="OrthoDB" id="105697at2157"/>
<evidence type="ECO:0000313" key="3">
    <source>
        <dbReference type="EMBL" id="APX96526.1"/>
    </source>
</evidence>
<name>A0A1N7BN33_9EURY</name>
<dbReference type="PANTHER" id="PTHR46268:SF24">
    <property type="entry name" value="UNIVERSAL STRESS PROTEIN"/>
    <property type="match status" value="1"/>
</dbReference>
<reference evidence="3 6" key="1">
    <citation type="submission" date="2017-01" db="EMBL/GenBank/DDBJ databases">
        <title>Complete genome sequence of Haloterrigena daqingensis type strain (JX313T).</title>
        <authorList>
            <person name="Shuang W."/>
        </authorList>
    </citation>
    <scope>NUCLEOTIDE SEQUENCE [LARGE SCALE GENOMIC DNA]</scope>
    <source>
        <strain evidence="3 6">JX313</strain>
    </source>
</reference>
<proteinExistence type="inferred from homology"/>